<evidence type="ECO:0000313" key="1">
    <source>
        <dbReference type="EMBL" id="PFX29523.1"/>
    </source>
</evidence>
<dbReference type="PANTHER" id="PTHR46579:SF2">
    <property type="entry name" value="C2H2-TYPE DOMAIN-CONTAINING PROTEIN"/>
    <property type="match status" value="1"/>
</dbReference>
<dbReference type="PANTHER" id="PTHR46579">
    <property type="entry name" value="F5/8 TYPE C DOMAIN-CONTAINING PROTEIN-RELATED"/>
    <property type="match status" value="1"/>
</dbReference>
<protein>
    <submittedName>
        <fullName evidence="1">Uncharacterized protein</fullName>
    </submittedName>
</protein>
<accession>A0A2B4SKB5</accession>
<dbReference type="AlphaFoldDB" id="A0A2B4SKB5"/>
<proteinExistence type="predicted"/>
<name>A0A2B4SKB5_STYPI</name>
<gene>
    <name evidence="1" type="ORF">AWC38_SpisGene5746</name>
</gene>
<dbReference type="OrthoDB" id="5981118at2759"/>
<dbReference type="Proteomes" id="UP000225706">
    <property type="component" value="Unassembled WGS sequence"/>
</dbReference>
<evidence type="ECO:0000313" key="2">
    <source>
        <dbReference type="Proteomes" id="UP000225706"/>
    </source>
</evidence>
<dbReference type="InterPro" id="IPR004242">
    <property type="entry name" value="Transposase_21"/>
</dbReference>
<organism evidence="1 2">
    <name type="scientific">Stylophora pistillata</name>
    <name type="common">Smooth cauliflower coral</name>
    <dbReference type="NCBI Taxonomy" id="50429"/>
    <lineage>
        <taxon>Eukaryota</taxon>
        <taxon>Metazoa</taxon>
        <taxon>Cnidaria</taxon>
        <taxon>Anthozoa</taxon>
        <taxon>Hexacorallia</taxon>
        <taxon>Scleractinia</taxon>
        <taxon>Astrocoeniina</taxon>
        <taxon>Pocilloporidae</taxon>
        <taxon>Stylophora</taxon>
    </lineage>
</organism>
<dbReference type="Pfam" id="PF02992">
    <property type="entry name" value="Transposase_21"/>
    <property type="match status" value="1"/>
</dbReference>
<comment type="caution">
    <text evidence="1">The sequence shown here is derived from an EMBL/GenBank/DDBJ whole genome shotgun (WGS) entry which is preliminary data.</text>
</comment>
<dbReference type="EMBL" id="LSMT01000064">
    <property type="protein sequence ID" value="PFX29523.1"/>
    <property type="molecule type" value="Genomic_DNA"/>
</dbReference>
<reference evidence="2" key="1">
    <citation type="journal article" date="2017" name="bioRxiv">
        <title>Comparative analysis of the genomes of Stylophora pistillata and Acropora digitifera provides evidence for extensive differences between species of corals.</title>
        <authorList>
            <person name="Voolstra C.R."/>
            <person name="Li Y."/>
            <person name="Liew Y.J."/>
            <person name="Baumgarten S."/>
            <person name="Zoccola D."/>
            <person name="Flot J.-F."/>
            <person name="Tambutte S."/>
            <person name="Allemand D."/>
            <person name="Aranda M."/>
        </authorList>
    </citation>
    <scope>NUCLEOTIDE SEQUENCE [LARGE SCALE GENOMIC DNA]</scope>
</reference>
<sequence>MVIETSLDLSEVIRENDMLLWKKLEDLVAIIPSSLYLLRKFACFDRDNFVKYAVCSKCSKLYDKKDCTEIDHRGERTVKHCQYKRYPRSATCGAPLAKKVFLTNGTEQFYPLKVYCYNSVKEKLQETVMRENFPQQCESWRDHQSEEGYLADIVDGQVWKDFQTVDGEPFLSAPRNYMFMLNFDFFQPIKHRNDYSVGVLYLANLNLPRSMGFKWENIIVVGIVPGLDKEPASLNEFLAPLVKEMKVLWNGVYLKSSLCRLPLRFRAALACISELHLPAFLVMSLLPGNFVALRATILIVVALSALSSFLEMLKTHLTSQAQQNQCLSCGWNYAFLVSKTSRQWRNESKCLMLEQGLGDCHTKLANYGCYTASQWKNWTLVYSLFVLDGLLPKEHMRCWQAFVLACKFLTRPVITALELQKADLMLLQFCEKFEQLYGKLKLKPNMHLQGHLKQCVLDYGPIYNFWCFSFERFNGILSSFKTNNRCIEIQLMRKLLSDHLISTTSLPNEFEEHFLPVFSHHLTNTAEKIIDIVKLGPKLINAAISNNLLEIDWRMLEREVYLPRFHKVRALDEDELSSLHFVYKAMYGNVITNLDCLAKTVRRFGSVVIGPEKFGSKLECRSLKSARIVASWTDDHGLIRPDAGLRPGKVDCFVQHTLKIGSESQQHVFVLVDWYTDDENKDKYGKPVEIWRKTFLPGGPSRYLPVATILSKFVVASTFEDKVVIVPLNRTFS</sequence>
<keyword evidence="2" id="KW-1185">Reference proteome</keyword>